<dbReference type="InterPro" id="IPR011006">
    <property type="entry name" value="CheY-like_superfamily"/>
</dbReference>
<dbReference type="SMART" id="SM00448">
    <property type="entry name" value="REC"/>
    <property type="match status" value="1"/>
</dbReference>
<evidence type="ECO:0000313" key="5">
    <source>
        <dbReference type="Proteomes" id="UP000076574"/>
    </source>
</evidence>
<dbReference type="InterPro" id="IPR001789">
    <property type="entry name" value="Sig_transdc_resp-reg_receiver"/>
</dbReference>
<dbReference type="PANTHER" id="PTHR44591">
    <property type="entry name" value="STRESS RESPONSE REGULATOR PROTEIN 1"/>
    <property type="match status" value="1"/>
</dbReference>
<keyword evidence="5" id="KW-1185">Reference proteome</keyword>
<dbReference type="SUPFAM" id="SSF52172">
    <property type="entry name" value="CheY-like"/>
    <property type="match status" value="1"/>
</dbReference>
<feature type="domain" description="Response regulatory" evidence="3">
    <location>
        <begin position="6"/>
        <end position="118"/>
    </location>
</feature>
<dbReference type="STRING" id="943830.A4A58_16785"/>
<feature type="modified residue" description="4-aspartylphosphate" evidence="2">
    <location>
        <position position="55"/>
    </location>
</feature>
<dbReference type="PANTHER" id="PTHR44591:SF25">
    <property type="entry name" value="CHEMOTAXIS TWO-COMPONENT RESPONSE REGULATOR"/>
    <property type="match status" value="1"/>
</dbReference>
<dbReference type="OrthoDB" id="9782655at2"/>
<comment type="caution">
    <text evidence="4">The sequence shown here is derived from an EMBL/GenBank/DDBJ whole genome shotgun (WGS) entry which is preliminary data.</text>
</comment>
<sequence length="121" mass="13132">MNSKHAIAIIDDSSSVRRALESLLRSLGFVVLSFESAEAFLTSPVVRETSCVVTDVEMPGLTGIDLYESMRSDKNQTPVIFITANSEEKVRARLGSMPCVLNKPFEVDELAACINQAIAAP</sequence>
<dbReference type="Pfam" id="PF00072">
    <property type="entry name" value="Response_reg"/>
    <property type="match status" value="1"/>
</dbReference>
<reference evidence="4 5" key="1">
    <citation type="submission" date="2016-03" db="EMBL/GenBank/DDBJ databases">
        <title>Microsymbionts genomes from the relict species Vavilovia formosa (Stev.) Fed.</title>
        <authorList>
            <person name="Kopat V."/>
            <person name="Chirak E."/>
            <person name="Kimeklis A."/>
            <person name="Andronov E."/>
        </authorList>
    </citation>
    <scope>NUCLEOTIDE SEQUENCE [LARGE SCALE GENOMIC DNA]</scope>
    <source>
        <strain evidence="4 5">Vaf07</strain>
    </source>
</reference>
<evidence type="ECO:0000256" key="2">
    <source>
        <dbReference type="PROSITE-ProRule" id="PRU00169"/>
    </source>
</evidence>
<accession>A0A163XGS5</accession>
<dbReference type="EMBL" id="LVYV01000054">
    <property type="protein sequence ID" value="KZD20893.1"/>
    <property type="molecule type" value="Genomic_DNA"/>
</dbReference>
<dbReference type="PROSITE" id="PS50110">
    <property type="entry name" value="RESPONSE_REGULATORY"/>
    <property type="match status" value="1"/>
</dbReference>
<dbReference type="GO" id="GO:0000160">
    <property type="term" value="P:phosphorelay signal transduction system"/>
    <property type="evidence" value="ECO:0007669"/>
    <property type="project" value="InterPro"/>
</dbReference>
<dbReference type="Proteomes" id="UP000076574">
    <property type="component" value="Unassembled WGS sequence"/>
</dbReference>
<evidence type="ECO:0000259" key="3">
    <source>
        <dbReference type="PROSITE" id="PS50110"/>
    </source>
</evidence>
<dbReference type="RefSeq" id="WP_068737736.1">
    <property type="nucleotide sequence ID" value="NZ_LVYV01000054.1"/>
</dbReference>
<gene>
    <name evidence="4" type="ORF">A4A58_16785</name>
</gene>
<proteinExistence type="predicted"/>
<protein>
    <recommendedName>
        <fullName evidence="3">Response regulatory domain-containing protein</fullName>
    </recommendedName>
</protein>
<keyword evidence="1 2" id="KW-0597">Phosphoprotein</keyword>
<dbReference type="AlphaFoldDB" id="A0A163XGS5"/>
<evidence type="ECO:0000256" key="1">
    <source>
        <dbReference type="ARBA" id="ARBA00022553"/>
    </source>
</evidence>
<name>A0A163XGS5_9BRAD</name>
<dbReference type="Gene3D" id="3.40.50.2300">
    <property type="match status" value="1"/>
</dbReference>
<organism evidence="4 5">
    <name type="scientific">Tardiphaga robiniae</name>
    <dbReference type="NCBI Taxonomy" id="943830"/>
    <lineage>
        <taxon>Bacteria</taxon>
        <taxon>Pseudomonadati</taxon>
        <taxon>Pseudomonadota</taxon>
        <taxon>Alphaproteobacteria</taxon>
        <taxon>Hyphomicrobiales</taxon>
        <taxon>Nitrobacteraceae</taxon>
        <taxon>Tardiphaga</taxon>
    </lineage>
</organism>
<dbReference type="InterPro" id="IPR050595">
    <property type="entry name" value="Bact_response_regulator"/>
</dbReference>
<evidence type="ECO:0000313" key="4">
    <source>
        <dbReference type="EMBL" id="KZD20893.1"/>
    </source>
</evidence>